<accession>A0ABZ2WCH2</accession>
<gene>
    <name evidence="1" type="ORF">SHJJP9002_001577</name>
</gene>
<organism evidence="1 2">
    <name type="scientific">Staphylococcus casei</name>
    <dbReference type="NCBI Taxonomy" id="201828"/>
    <lineage>
        <taxon>Bacteria</taxon>
        <taxon>Bacillati</taxon>
        <taxon>Bacillota</taxon>
        <taxon>Bacilli</taxon>
        <taxon>Bacillales</taxon>
        <taxon>Staphylococcaceae</taxon>
        <taxon>Staphylococcus</taxon>
    </lineage>
</organism>
<name>A0ABZ2WCH2_9STAP</name>
<proteinExistence type="predicted"/>
<evidence type="ECO:0000313" key="2">
    <source>
        <dbReference type="Proteomes" id="UP001468345"/>
    </source>
</evidence>
<dbReference type="EMBL" id="CP133006">
    <property type="protein sequence ID" value="WZG09613.1"/>
    <property type="molecule type" value="Genomic_DNA"/>
</dbReference>
<sequence length="73" mass="8340">MLMTMNLIMYTLISVVKKLSDEEIEEVKEIKNDPNVISNIKKANKKDNPRVIGILSFRLPPFGDPELILLKLS</sequence>
<reference evidence="1 2" key="1">
    <citation type="journal article" date="2024" name="ISME J.">
        <title>Staphylococcus epidermidis bacteriocin A37 kills natural competitors with a unique mechanism of action.</title>
        <authorList>
            <person name="Puls J.S."/>
            <person name="Winnerling B."/>
            <person name="Power J.J."/>
            <person name="Kruger A.M."/>
            <person name="Brajtenbach D."/>
            <person name="Johnson M."/>
            <person name="Bilici K."/>
            <person name="Camus L."/>
            <person name="Fliesswasser T."/>
            <person name="Schneider T."/>
            <person name="Sahl H.G."/>
            <person name="Ghosal D."/>
            <person name="Kubitscheck U."/>
            <person name="Heilbronner S."/>
            <person name="Grein F."/>
        </authorList>
    </citation>
    <scope>NUCLEOTIDE SEQUENCE [LARGE SCALE GENOMIC DNA]</scope>
    <source>
        <strain evidence="1 2">SCK7</strain>
    </source>
</reference>
<dbReference type="Proteomes" id="UP001468345">
    <property type="component" value="Chromosome"/>
</dbReference>
<keyword evidence="2" id="KW-1185">Reference proteome</keyword>
<evidence type="ECO:0000313" key="1">
    <source>
        <dbReference type="EMBL" id="WZG09613.1"/>
    </source>
</evidence>
<protein>
    <submittedName>
        <fullName evidence="1">Uncharacterized protein</fullName>
    </submittedName>
</protein>